<feature type="signal peptide" evidence="1">
    <location>
        <begin position="1"/>
        <end position="23"/>
    </location>
</feature>
<organism evidence="2 3">
    <name type="scientific">Streptomyces fragilis</name>
    <dbReference type="NCBI Taxonomy" id="67301"/>
    <lineage>
        <taxon>Bacteria</taxon>
        <taxon>Bacillati</taxon>
        <taxon>Actinomycetota</taxon>
        <taxon>Actinomycetes</taxon>
        <taxon>Kitasatosporales</taxon>
        <taxon>Streptomycetaceae</taxon>
        <taxon>Streptomyces</taxon>
    </lineage>
</organism>
<sequence>MYRTFAFTTVTVLLGALALTACSDGDGTVGKRAYEVPGALCGIALDPKYLEPFLPGGKVLTTKETAPNSGTTQCSVLVDGDPVLRQTRTWWARGESASSVARGFWGMKGAKMSDDARFVHSGTGGVGKTSSCTSAEHPEQNLYAAIQVFDPDRADPAAVEKLVTAYTKAVEASEECD</sequence>
<keyword evidence="3" id="KW-1185">Reference proteome</keyword>
<name>A0ABV2YKY9_9ACTN</name>
<gene>
    <name evidence="2" type="ORF">AB0E65_18400</name>
</gene>
<evidence type="ECO:0008006" key="4">
    <source>
        <dbReference type="Google" id="ProtNLM"/>
    </source>
</evidence>
<feature type="chain" id="PRO_5045295900" description="DUF3558 domain-containing protein" evidence="1">
    <location>
        <begin position="24"/>
        <end position="177"/>
    </location>
</feature>
<dbReference type="PROSITE" id="PS51257">
    <property type="entry name" value="PROKAR_LIPOPROTEIN"/>
    <property type="match status" value="1"/>
</dbReference>
<reference evidence="2 3" key="1">
    <citation type="submission" date="2024-06" db="EMBL/GenBank/DDBJ databases">
        <title>The Natural Products Discovery Center: Release of the First 8490 Sequenced Strains for Exploring Actinobacteria Biosynthetic Diversity.</title>
        <authorList>
            <person name="Kalkreuter E."/>
            <person name="Kautsar S.A."/>
            <person name="Yang D."/>
            <person name="Bader C.D."/>
            <person name="Teijaro C.N."/>
            <person name="Fluegel L."/>
            <person name="Davis C.M."/>
            <person name="Simpson J.R."/>
            <person name="Lauterbach L."/>
            <person name="Steele A.D."/>
            <person name="Gui C."/>
            <person name="Meng S."/>
            <person name="Li G."/>
            <person name="Viehrig K."/>
            <person name="Ye F."/>
            <person name="Su P."/>
            <person name="Kiefer A.F."/>
            <person name="Nichols A."/>
            <person name="Cepeda A.J."/>
            <person name="Yan W."/>
            <person name="Fan B."/>
            <person name="Jiang Y."/>
            <person name="Adhikari A."/>
            <person name="Zheng C.-J."/>
            <person name="Schuster L."/>
            <person name="Cowan T.M."/>
            <person name="Smanski M.J."/>
            <person name="Chevrette M.G."/>
            <person name="De Carvalho L.P.S."/>
            <person name="Shen B."/>
        </authorList>
    </citation>
    <scope>NUCLEOTIDE SEQUENCE [LARGE SCALE GENOMIC DNA]</scope>
    <source>
        <strain evidence="2 3">NPDC038104</strain>
    </source>
</reference>
<evidence type="ECO:0000313" key="2">
    <source>
        <dbReference type="EMBL" id="MEU3556161.1"/>
    </source>
</evidence>
<proteinExistence type="predicted"/>
<evidence type="ECO:0000256" key="1">
    <source>
        <dbReference type="SAM" id="SignalP"/>
    </source>
</evidence>
<accession>A0ABV2YKY9</accession>
<dbReference type="Proteomes" id="UP001550850">
    <property type="component" value="Unassembled WGS sequence"/>
</dbReference>
<dbReference type="RefSeq" id="WP_108952814.1">
    <property type="nucleotide sequence ID" value="NZ_BEVZ01000002.1"/>
</dbReference>
<keyword evidence="1" id="KW-0732">Signal</keyword>
<evidence type="ECO:0000313" key="3">
    <source>
        <dbReference type="Proteomes" id="UP001550850"/>
    </source>
</evidence>
<comment type="caution">
    <text evidence="2">The sequence shown here is derived from an EMBL/GenBank/DDBJ whole genome shotgun (WGS) entry which is preliminary data.</text>
</comment>
<protein>
    <recommendedName>
        <fullName evidence="4">DUF3558 domain-containing protein</fullName>
    </recommendedName>
</protein>
<dbReference type="EMBL" id="JBEZUR010000028">
    <property type="protein sequence ID" value="MEU3556161.1"/>
    <property type="molecule type" value="Genomic_DNA"/>
</dbReference>